<gene>
    <name evidence="4" type="ORF">DB31_0612</name>
</gene>
<protein>
    <submittedName>
        <fullName evidence="4">Lysine-epsilon oxidase</fullName>
    </submittedName>
</protein>
<dbReference type="AlphaFoldDB" id="A0A085WXD7"/>
<feature type="domain" description="L-lysine epsilon oxidase C-terminal" evidence="3">
    <location>
        <begin position="366"/>
        <end position="521"/>
    </location>
</feature>
<feature type="region of interest" description="Disordered" evidence="1">
    <location>
        <begin position="635"/>
        <end position="656"/>
    </location>
</feature>
<dbReference type="STRING" id="394096.DB31_0612"/>
<evidence type="ECO:0000313" key="5">
    <source>
        <dbReference type="Proteomes" id="UP000028725"/>
    </source>
</evidence>
<dbReference type="OrthoDB" id="336698at2"/>
<evidence type="ECO:0000313" key="4">
    <source>
        <dbReference type="EMBL" id="KFE72350.1"/>
    </source>
</evidence>
<dbReference type="Proteomes" id="UP000028725">
    <property type="component" value="Unassembled WGS sequence"/>
</dbReference>
<feature type="domain" description="L-Lysine epsilon oxidase N-terminal" evidence="2">
    <location>
        <begin position="19"/>
        <end position="239"/>
    </location>
</feature>
<sequence length="656" mass="71661">MSTPFATPTDTRIVRAAIHPAIGIARVGNSTQGDGYYIGPQVTTPPLMKPEDIRDATGAIKRQGALFRLYGYNAQGEVVRELTAGEQGMSFEWTVHVANRKAEWYAFDCAMDIPEAATLAVPLRNPAVPAGKRSSLVIDSGPKSISGTSTQGAGYQLDGAFQGTPVNLGELRTDAKGRLLFLGGHGKAASPSGAPIYDEKNQYGFNNADGWYDDTSDGSVAATLQIDGASIPVDPAWVVTAPPDFAPNAVGWRTLYDLLEAVSTQAGWIPFPSEIRFSRDVLPLLQRMTGLQWVNQGFAAMFGASGPLNFDDPNLIARLATPRAQDGSDPWHELRNTVFNAFRPTQGQSATPSTWPWIYGDAYGTDTKTAPNVYLQLPDVQGAILKKWVDGDFVGDEGAQTEPPRRIEDVPVAQQPAMLDKAALHFCLADAFHPGCEMTWPMRHATLYMAPFRIRHRTQGDLGPEMGSTMSQQTALAPNGPLYGQRPGDISRWMALPWQEDTTYCRSGYDPQYDPYLPTFWPARVPNQVLMPEAYAKVMDESRPWAERIAAFQERTNWLSRFTSPSVGVNSQLMVDTFSEQGIVLAMPGVDHPDLPKVMFVANFPKVPVGPSPQKALLVKAAAGPRPRLDTRLARAGWSSDEQLEAARSARFGHKP</sequence>
<dbReference type="Pfam" id="PF18417">
    <property type="entry name" value="LodA_C"/>
    <property type="match status" value="1"/>
</dbReference>
<dbReference type="RefSeq" id="WP_044181554.1">
    <property type="nucleotide sequence ID" value="NZ_JMCB01000001.1"/>
</dbReference>
<dbReference type="EMBL" id="JMCB01000001">
    <property type="protein sequence ID" value="KFE72350.1"/>
    <property type="molecule type" value="Genomic_DNA"/>
</dbReference>
<name>A0A085WXD7_9BACT</name>
<evidence type="ECO:0000259" key="2">
    <source>
        <dbReference type="Pfam" id="PF17990"/>
    </source>
</evidence>
<dbReference type="Pfam" id="PF17990">
    <property type="entry name" value="LodA_N"/>
    <property type="match status" value="1"/>
</dbReference>
<dbReference type="InterPro" id="IPR041173">
    <property type="entry name" value="LodA_C"/>
</dbReference>
<accession>A0A085WXD7</accession>
<proteinExistence type="predicted"/>
<comment type="caution">
    <text evidence="4">The sequence shown here is derived from an EMBL/GenBank/DDBJ whole genome shotgun (WGS) entry which is preliminary data.</text>
</comment>
<reference evidence="4 5" key="1">
    <citation type="submission" date="2014-04" db="EMBL/GenBank/DDBJ databases">
        <title>Genome assembly of Hyalangium minutum DSM 14724.</title>
        <authorList>
            <person name="Sharma G."/>
            <person name="Subramanian S."/>
        </authorList>
    </citation>
    <scope>NUCLEOTIDE SEQUENCE [LARGE SCALE GENOMIC DNA]</scope>
    <source>
        <strain evidence="4 5">DSM 14724</strain>
    </source>
</reference>
<keyword evidence="5" id="KW-1185">Reference proteome</keyword>
<evidence type="ECO:0000256" key="1">
    <source>
        <dbReference type="SAM" id="MobiDB-lite"/>
    </source>
</evidence>
<organism evidence="4 5">
    <name type="scientific">Hyalangium minutum</name>
    <dbReference type="NCBI Taxonomy" id="394096"/>
    <lineage>
        <taxon>Bacteria</taxon>
        <taxon>Pseudomonadati</taxon>
        <taxon>Myxococcota</taxon>
        <taxon>Myxococcia</taxon>
        <taxon>Myxococcales</taxon>
        <taxon>Cystobacterineae</taxon>
        <taxon>Archangiaceae</taxon>
        <taxon>Hyalangium</taxon>
    </lineage>
</organism>
<dbReference type="InterPro" id="IPR041168">
    <property type="entry name" value="LodA_N"/>
</dbReference>
<dbReference type="PATRIC" id="fig|394096.3.peg.605"/>
<evidence type="ECO:0000259" key="3">
    <source>
        <dbReference type="Pfam" id="PF18417"/>
    </source>
</evidence>
<dbReference type="CDD" id="cd14731">
    <property type="entry name" value="LodA_like_1"/>
    <property type="match status" value="1"/>
</dbReference>
<dbReference type="InterPro" id="IPR033798">
    <property type="entry name" value="LodA-like"/>
</dbReference>